<dbReference type="AlphaFoldDB" id="A0AAN3V5Y0"/>
<evidence type="ECO:0000256" key="2">
    <source>
        <dbReference type="ARBA" id="ARBA00023002"/>
    </source>
</evidence>
<dbReference type="FunFam" id="3.40.50.720:FF:000173">
    <property type="entry name" value="3-oxoacyl-[acyl-carrier protein] reductase"/>
    <property type="match status" value="1"/>
</dbReference>
<gene>
    <name evidence="3" type="ORF">EC40967_3125</name>
</gene>
<name>A0AAN3V5Y0_ECOLX</name>
<dbReference type="PANTHER" id="PTHR48107">
    <property type="entry name" value="NADPH-DEPENDENT ALDEHYDE REDUCTASE-LIKE PROTEIN, CHLOROPLASTIC-RELATED"/>
    <property type="match status" value="1"/>
</dbReference>
<dbReference type="NCBIfam" id="NF007273">
    <property type="entry name" value="PRK09730.1"/>
    <property type="match status" value="1"/>
</dbReference>
<dbReference type="EMBL" id="AFAA02000027">
    <property type="protein sequence ID" value="EII35260.1"/>
    <property type="molecule type" value="Genomic_DNA"/>
</dbReference>
<reference evidence="3 4" key="1">
    <citation type="submission" date="2011-12" db="EMBL/GenBank/DDBJ databases">
        <authorList>
            <person name="Brinkac L."/>
            <person name="Radune D."/>
            <person name="Sanka R."/>
            <person name="Selengut J."/>
            <person name="DebRoy C."/>
            <person name="Feng P."/>
            <person name="Fratamico P.M."/>
            <person name="Kapur V."/>
            <person name="Kariyawasam S."/>
            <person name="Losada L."/>
            <person name="Nierman W.C."/>
            <person name="Nelson K."/>
        </authorList>
    </citation>
    <scope>NUCLEOTIDE SEQUENCE [LARGE SCALE GENOMIC DNA]</scope>
    <source>
        <strain evidence="3 4">4.0967</strain>
    </source>
</reference>
<dbReference type="PANTHER" id="PTHR48107:SF7">
    <property type="entry name" value="RE15974P"/>
    <property type="match status" value="1"/>
</dbReference>
<dbReference type="GO" id="GO:0016614">
    <property type="term" value="F:oxidoreductase activity, acting on CH-OH group of donors"/>
    <property type="evidence" value="ECO:0007669"/>
    <property type="project" value="UniProtKB-ARBA"/>
</dbReference>
<dbReference type="InterPro" id="IPR002347">
    <property type="entry name" value="SDR_fam"/>
</dbReference>
<evidence type="ECO:0000313" key="3">
    <source>
        <dbReference type="EMBL" id="EII35260.1"/>
    </source>
</evidence>
<keyword evidence="2" id="KW-0560">Oxidoreductase</keyword>
<evidence type="ECO:0000256" key="1">
    <source>
        <dbReference type="ARBA" id="ARBA00006484"/>
    </source>
</evidence>
<dbReference type="Gene3D" id="3.40.50.720">
    <property type="entry name" value="NAD(P)-binding Rossmann-like Domain"/>
    <property type="match status" value="1"/>
</dbReference>
<dbReference type="PRINTS" id="PR00081">
    <property type="entry name" value="GDHRDH"/>
</dbReference>
<dbReference type="NCBIfam" id="NF004777">
    <property type="entry name" value="PRK06123.1"/>
    <property type="match status" value="1"/>
</dbReference>
<evidence type="ECO:0000313" key="4">
    <source>
        <dbReference type="Proteomes" id="UP000003866"/>
    </source>
</evidence>
<dbReference type="Proteomes" id="UP000003866">
    <property type="component" value="Unassembled WGS sequence"/>
</dbReference>
<dbReference type="PROSITE" id="PS00061">
    <property type="entry name" value="ADH_SHORT"/>
    <property type="match status" value="1"/>
</dbReference>
<dbReference type="CDD" id="cd05233">
    <property type="entry name" value="SDR_c"/>
    <property type="match status" value="1"/>
</dbReference>
<dbReference type="SUPFAM" id="SSF51735">
    <property type="entry name" value="NAD(P)-binding Rossmann-fold domains"/>
    <property type="match status" value="1"/>
</dbReference>
<dbReference type="PRINTS" id="PR00080">
    <property type="entry name" value="SDRFAMILY"/>
</dbReference>
<sequence>MSQFVSNLKDTSTNEFFSEKQMVIALVTGGSRGIGRATALLLAQEGYTVAVNYQQNLHAAQEVMNLITQAGGKAFVLQADISDENQVVAMFTAIDQHDEPLAALVNNAGILFTQCTVENLTAERINRVLSTNVTGYFLCCREAVKRMALKNGGSGGAIVNVSSVASRLGSPGEYVDYAASKGAIDTLTTGLSLEVAAQGIRVNCVRPGFIYTEMHASGGEPGRVDRVKSNIPMQRGGQAEEVAQAIVWLLSDKASYVTGSFIDLAGGK</sequence>
<comment type="similarity">
    <text evidence="1">Belongs to the short-chain dehydrogenases/reductases (SDR) family.</text>
</comment>
<protein>
    <submittedName>
        <fullName evidence="3">KR domain protein</fullName>
    </submittedName>
</protein>
<dbReference type="InterPro" id="IPR036291">
    <property type="entry name" value="NAD(P)-bd_dom_sf"/>
</dbReference>
<proteinExistence type="inferred from homology"/>
<dbReference type="InterPro" id="IPR020904">
    <property type="entry name" value="Sc_DH/Rdtase_CS"/>
</dbReference>
<comment type="caution">
    <text evidence="3">The sequence shown here is derived from an EMBL/GenBank/DDBJ whole genome shotgun (WGS) entry which is preliminary data.</text>
</comment>
<dbReference type="Pfam" id="PF13561">
    <property type="entry name" value="adh_short_C2"/>
    <property type="match status" value="1"/>
</dbReference>
<accession>A0AAN3V5Y0</accession>
<organism evidence="3 4">
    <name type="scientific">Escherichia coli 4.0967</name>
    <dbReference type="NCBI Taxonomy" id="869687"/>
    <lineage>
        <taxon>Bacteria</taxon>
        <taxon>Pseudomonadati</taxon>
        <taxon>Pseudomonadota</taxon>
        <taxon>Gammaproteobacteria</taxon>
        <taxon>Enterobacterales</taxon>
        <taxon>Enterobacteriaceae</taxon>
        <taxon>Escherichia</taxon>
    </lineage>
</organism>